<reference evidence="2" key="1">
    <citation type="submission" date="2020-08" db="EMBL/GenBank/DDBJ databases">
        <title>Plant Genome Project.</title>
        <authorList>
            <person name="Zhang R.-G."/>
        </authorList>
    </citation>
    <scope>NUCLEOTIDE SEQUENCE</scope>
    <source>
        <strain evidence="2">WSP0</strain>
        <tissue evidence="2">Leaf</tissue>
    </source>
</reference>
<dbReference type="AlphaFoldDB" id="A0AAV6IJP4"/>
<gene>
    <name evidence="2" type="ORF">RHGRI_029318</name>
</gene>
<dbReference type="EMBL" id="JACTNZ010000010">
    <property type="protein sequence ID" value="KAG5528588.1"/>
    <property type="molecule type" value="Genomic_DNA"/>
</dbReference>
<comment type="caution">
    <text evidence="2">The sequence shown here is derived from an EMBL/GenBank/DDBJ whole genome shotgun (WGS) entry which is preliminary data.</text>
</comment>
<protein>
    <recommendedName>
        <fullName evidence="1">Aminotransferase-like plant mobile domain-containing protein</fullName>
    </recommendedName>
</protein>
<feature type="domain" description="Aminotransferase-like plant mobile" evidence="1">
    <location>
        <begin position="5"/>
        <end position="117"/>
    </location>
</feature>
<organism evidence="2 3">
    <name type="scientific">Rhododendron griersonianum</name>
    <dbReference type="NCBI Taxonomy" id="479676"/>
    <lineage>
        <taxon>Eukaryota</taxon>
        <taxon>Viridiplantae</taxon>
        <taxon>Streptophyta</taxon>
        <taxon>Embryophyta</taxon>
        <taxon>Tracheophyta</taxon>
        <taxon>Spermatophyta</taxon>
        <taxon>Magnoliopsida</taxon>
        <taxon>eudicotyledons</taxon>
        <taxon>Gunneridae</taxon>
        <taxon>Pentapetalae</taxon>
        <taxon>asterids</taxon>
        <taxon>Ericales</taxon>
        <taxon>Ericaceae</taxon>
        <taxon>Ericoideae</taxon>
        <taxon>Rhodoreae</taxon>
        <taxon>Rhododendron</taxon>
    </lineage>
</organism>
<accession>A0AAV6IJP4</accession>
<name>A0AAV6IJP4_9ERIC</name>
<keyword evidence="3" id="KW-1185">Reference proteome</keyword>
<proteinExistence type="predicted"/>
<dbReference type="PANTHER" id="PTHR46033:SF8">
    <property type="entry name" value="PROTEIN MAINTENANCE OF MERISTEMS-LIKE"/>
    <property type="match status" value="1"/>
</dbReference>
<evidence type="ECO:0000313" key="2">
    <source>
        <dbReference type="EMBL" id="KAG5528588.1"/>
    </source>
</evidence>
<dbReference type="Pfam" id="PF10536">
    <property type="entry name" value="PMD"/>
    <property type="match status" value="1"/>
</dbReference>
<evidence type="ECO:0000259" key="1">
    <source>
        <dbReference type="Pfam" id="PF10536"/>
    </source>
</evidence>
<dbReference type="GO" id="GO:0010073">
    <property type="term" value="P:meristem maintenance"/>
    <property type="evidence" value="ECO:0007669"/>
    <property type="project" value="InterPro"/>
</dbReference>
<dbReference type="PANTHER" id="PTHR46033">
    <property type="entry name" value="PROTEIN MAIN-LIKE 2"/>
    <property type="match status" value="1"/>
</dbReference>
<sequence length="266" mass="29873">MTVLGVSKKVENAELKNGLVKLSWLHMYFCDLNEGDTDVRVDRCAQAYLLYVLGSTLFCDKSGSKVQVNLLALLEDLDQVGMYGWGSSCLAFLYRQLGCASRRDTKQVGGCLTLLEVNFDPYNTRRRVVPDIVFYTGPIRYMDVVEPYLPDSLVYNRSASHPRVGCGEAPVRRCAREEEVLAVLEVVDRAVGDIGLGAVELRVALQEVQAILRPKAIIYSKRGVGAFRPRVELGFMMLDSHWLYILVGRQKSFLSVDVYGCRIFDI</sequence>
<dbReference type="InterPro" id="IPR044824">
    <property type="entry name" value="MAIN-like"/>
</dbReference>
<evidence type="ECO:0000313" key="3">
    <source>
        <dbReference type="Proteomes" id="UP000823749"/>
    </source>
</evidence>
<dbReference type="InterPro" id="IPR019557">
    <property type="entry name" value="AminoTfrase-like_pln_mobile"/>
</dbReference>
<dbReference type="Proteomes" id="UP000823749">
    <property type="component" value="Chromosome 10"/>
</dbReference>